<accession>A0AAV4BQC6</accession>
<protein>
    <submittedName>
        <fullName evidence="2">Uncharacterized protein</fullName>
    </submittedName>
</protein>
<gene>
    <name evidence="2" type="ORF">PoB_004748800</name>
</gene>
<keyword evidence="3" id="KW-1185">Reference proteome</keyword>
<feature type="region of interest" description="Disordered" evidence="1">
    <location>
        <begin position="118"/>
        <end position="138"/>
    </location>
</feature>
<dbReference type="EMBL" id="BLXT01005241">
    <property type="protein sequence ID" value="GFO20983.1"/>
    <property type="molecule type" value="Genomic_DNA"/>
</dbReference>
<dbReference type="SUPFAM" id="SSF48452">
    <property type="entry name" value="TPR-like"/>
    <property type="match status" value="1"/>
</dbReference>
<evidence type="ECO:0000256" key="1">
    <source>
        <dbReference type="SAM" id="MobiDB-lite"/>
    </source>
</evidence>
<dbReference type="Proteomes" id="UP000735302">
    <property type="component" value="Unassembled WGS sequence"/>
</dbReference>
<name>A0AAV4BQC6_9GAST</name>
<proteinExistence type="predicted"/>
<organism evidence="2 3">
    <name type="scientific">Plakobranchus ocellatus</name>
    <dbReference type="NCBI Taxonomy" id="259542"/>
    <lineage>
        <taxon>Eukaryota</taxon>
        <taxon>Metazoa</taxon>
        <taxon>Spiralia</taxon>
        <taxon>Lophotrochozoa</taxon>
        <taxon>Mollusca</taxon>
        <taxon>Gastropoda</taxon>
        <taxon>Heterobranchia</taxon>
        <taxon>Euthyneura</taxon>
        <taxon>Panpulmonata</taxon>
        <taxon>Sacoglossa</taxon>
        <taxon>Placobranchoidea</taxon>
        <taxon>Plakobranchidae</taxon>
        <taxon>Plakobranchus</taxon>
    </lineage>
</organism>
<evidence type="ECO:0000313" key="3">
    <source>
        <dbReference type="Proteomes" id="UP000735302"/>
    </source>
</evidence>
<feature type="compositionally biased region" description="Basic and acidic residues" evidence="1">
    <location>
        <begin position="124"/>
        <end position="138"/>
    </location>
</feature>
<dbReference type="Gene3D" id="1.25.40.10">
    <property type="entry name" value="Tetratricopeptide repeat domain"/>
    <property type="match status" value="1"/>
</dbReference>
<comment type="caution">
    <text evidence="2">The sequence shown here is derived from an EMBL/GenBank/DDBJ whole genome shotgun (WGS) entry which is preliminary data.</text>
</comment>
<evidence type="ECO:0000313" key="2">
    <source>
        <dbReference type="EMBL" id="GFO20983.1"/>
    </source>
</evidence>
<dbReference type="InterPro" id="IPR011990">
    <property type="entry name" value="TPR-like_helical_dom_sf"/>
</dbReference>
<sequence>MYGENDSKLRSQREAKAGVLLHQVTEQSKNPRLRAYAFSDLAECASNRSETGRNVMDFYRQALILCGNDPYVLLNCGKSLQYTDIKKAVELLTKAARISRTSHTFHQLGKCLNHFAHKEKKNSRHSEDLTKQTEESHRDAIRFSPSNIPARYSLGILLKWCGEPEKALREFTQIKGAFQYDDYEQASLCLLELYHGPTHSSRLTDNAMTLDLKKDAEEMLIKALSISFKLLSREEIQKYLTKSLRELQKIADSRDTPEKLKLLSRTYLLAKDPQKNLETLEKLFKIDESEDAAVIMSALENYVDLGRFEEVLALMNRCRDSHTIDNSLRNKVALGAARRRLLQYGGDAALSSNRGLETSDKEKSISHVVSSGADNSDSCDKSDVLIVYDDSRESARDVASLGYICRQLQNLMKTVFGLDASSNIQRCCEGIPETSTQLKEMTKAKLVLLVFGSEELDGYFESLLWFLLGVMERREDNQMLVAATEAGVKLPSSVKYFQKIQLNSVVDSLQEYEQWRRQLAADVLHEPLNHGRITECVDNMISFFCSLLPISWPL</sequence>
<reference evidence="2 3" key="1">
    <citation type="journal article" date="2021" name="Elife">
        <title>Chloroplast acquisition without the gene transfer in kleptoplastic sea slugs, Plakobranchus ocellatus.</title>
        <authorList>
            <person name="Maeda T."/>
            <person name="Takahashi S."/>
            <person name="Yoshida T."/>
            <person name="Shimamura S."/>
            <person name="Takaki Y."/>
            <person name="Nagai Y."/>
            <person name="Toyoda A."/>
            <person name="Suzuki Y."/>
            <person name="Arimoto A."/>
            <person name="Ishii H."/>
            <person name="Satoh N."/>
            <person name="Nishiyama T."/>
            <person name="Hasebe M."/>
            <person name="Maruyama T."/>
            <person name="Minagawa J."/>
            <person name="Obokata J."/>
            <person name="Shigenobu S."/>
        </authorList>
    </citation>
    <scope>NUCLEOTIDE SEQUENCE [LARGE SCALE GENOMIC DNA]</scope>
</reference>
<dbReference type="AlphaFoldDB" id="A0AAV4BQC6"/>